<dbReference type="Proteomes" id="UP000319557">
    <property type="component" value="Chromosome"/>
</dbReference>
<evidence type="ECO:0000256" key="4">
    <source>
        <dbReference type="ARBA" id="ARBA00022989"/>
    </source>
</evidence>
<keyword evidence="2" id="KW-1003">Cell membrane</keyword>
<dbReference type="GO" id="GO:0005886">
    <property type="term" value="C:plasma membrane"/>
    <property type="evidence" value="ECO:0007669"/>
    <property type="project" value="UniProtKB-SubCell"/>
</dbReference>
<evidence type="ECO:0000259" key="7">
    <source>
        <dbReference type="Pfam" id="PF09924"/>
    </source>
</evidence>
<proteinExistence type="predicted"/>
<protein>
    <submittedName>
        <fullName evidence="8">Phosphatidylglycerol lysyltransferase</fullName>
        <ecNumber evidence="8">2.3.2.3</ecNumber>
    </submittedName>
</protein>
<accession>A0A517LWC2</accession>
<dbReference type="EMBL" id="CP036261">
    <property type="protein sequence ID" value="QDS86915.1"/>
    <property type="molecule type" value="Genomic_DNA"/>
</dbReference>
<dbReference type="SUPFAM" id="SSF55729">
    <property type="entry name" value="Acyl-CoA N-acyltransferases (Nat)"/>
    <property type="match status" value="1"/>
</dbReference>
<keyword evidence="3" id="KW-0812">Transmembrane</keyword>
<dbReference type="InterPro" id="IPR024320">
    <property type="entry name" value="LPG_synthase_C"/>
</dbReference>
<feature type="domain" description="Phosphatidylglycerol lysyltransferase C-terminal" evidence="7">
    <location>
        <begin position="31"/>
        <end position="324"/>
    </location>
</feature>
<dbReference type="KEGG" id="ruv:EC9_10900"/>
<dbReference type="Pfam" id="PF09924">
    <property type="entry name" value="LPG_synthase_C"/>
    <property type="match status" value="1"/>
</dbReference>
<sequence>MSAVMTNLDATYPAGSQSSPRQQRDLLVDFLKRFGERCVGYSTLQPGLEYFIDDEKGYIAYQSFRHPVLALTGRKMILSNPVCDPADYRAITQAFLAQHPKAIFLQVDQHYASVLEGMGLQVNCFGIETELPIDGFSLDGKLRSKLRQWRNKCQREQVVVEHCKISDVDPAEIRSLSDAWLKNRSGREFTLLMRPFQGRDEEDVYFLTARQRGELIGMTSFDPIYRNKKIVGYYHNLDRICAQAPHGTSAVCVLEAIKQFAEAEIEYVSLGFSPLYELQEQYRHSRVARFSLGFAYEHLNFLYPFKGNAVHKRKFGGVARPVFLSSTQGNSIRELLSIIKTLKLL</sequence>
<feature type="region of interest" description="Disordered" evidence="6">
    <location>
        <begin position="1"/>
        <end position="20"/>
    </location>
</feature>
<dbReference type="EC" id="2.3.2.3" evidence="8"/>
<dbReference type="PANTHER" id="PTHR34697">
    <property type="entry name" value="PHOSPHATIDYLGLYCEROL LYSYLTRANSFERASE"/>
    <property type="match status" value="1"/>
</dbReference>
<keyword evidence="8" id="KW-0012">Acyltransferase</keyword>
<dbReference type="GO" id="GO:0050071">
    <property type="term" value="F:phosphatidylglycerol lysyltransferase activity"/>
    <property type="evidence" value="ECO:0007669"/>
    <property type="project" value="UniProtKB-EC"/>
</dbReference>
<keyword evidence="8" id="KW-0808">Transferase</keyword>
<dbReference type="GO" id="GO:0055091">
    <property type="term" value="P:phospholipid homeostasis"/>
    <property type="evidence" value="ECO:0007669"/>
    <property type="project" value="TreeGrafter"/>
</dbReference>
<reference evidence="8 9" key="1">
    <citation type="submission" date="2019-02" db="EMBL/GenBank/DDBJ databases">
        <title>Deep-cultivation of Planctomycetes and their phenomic and genomic characterization uncovers novel biology.</title>
        <authorList>
            <person name="Wiegand S."/>
            <person name="Jogler M."/>
            <person name="Boedeker C."/>
            <person name="Pinto D."/>
            <person name="Vollmers J."/>
            <person name="Rivas-Marin E."/>
            <person name="Kohn T."/>
            <person name="Peeters S.H."/>
            <person name="Heuer A."/>
            <person name="Rast P."/>
            <person name="Oberbeckmann S."/>
            <person name="Bunk B."/>
            <person name="Jeske O."/>
            <person name="Meyerdierks A."/>
            <person name="Storesund J.E."/>
            <person name="Kallscheuer N."/>
            <person name="Luecker S."/>
            <person name="Lage O.M."/>
            <person name="Pohl T."/>
            <person name="Merkel B.J."/>
            <person name="Hornburger P."/>
            <person name="Mueller R.-W."/>
            <person name="Bruemmer F."/>
            <person name="Labrenz M."/>
            <person name="Spormann A.M."/>
            <person name="Op den Camp H."/>
            <person name="Overmann J."/>
            <person name="Amann R."/>
            <person name="Jetten M.S.M."/>
            <person name="Mascher T."/>
            <person name="Medema M.H."/>
            <person name="Devos D.P."/>
            <person name="Kaster A.-K."/>
            <person name="Ovreas L."/>
            <person name="Rohde M."/>
            <person name="Galperin M.Y."/>
            <person name="Jogler C."/>
        </authorList>
    </citation>
    <scope>NUCLEOTIDE SEQUENCE [LARGE SCALE GENOMIC DNA]</scope>
    <source>
        <strain evidence="8 9">EC9</strain>
    </source>
</reference>
<name>A0A517LWC2_9BACT</name>
<evidence type="ECO:0000313" key="9">
    <source>
        <dbReference type="Proteomes" id="UP000319557"/>
    </source>
</evidence>
<evidence type="ECO:0000313" key="8">
    <source>
        <dbReference type="EMBL" id="QDS86915.1"/>
    </source>
</evidence>
<keyword evidence="9" id="KW-1185">Reference proteome</keyword>
<keyword evidence="4" id="KW-1133">Transmembrane helix</keyword>
<gene>
    <name evidence="8" type="primary">mprF</name>
    <name evidence="8" type="ORF">EC9_10900</name>
</gene>
<keyword evidence="5" id="KW-0472">Membrane</keyword>
<comment type="subcellular location">
    <subcellularLocation>
        <location evidence="1">Cell membrane</location>
        <topology evidence="1">Multi-pass membrane protein</topology>
    </subcellularLocation>
</comment>
<dbReference type="AlphaFoldDB" id="A0A517LWC2"/>
<organism evidence="8 9">
    <name type="scientific">Rosistilla ulvae</name>
    <dbReference type="NCBI Taxonomy" id="1930277"/>
    <lineage>
        <taxon>Bacteria</taxon>
        <taxon>Pseudomonadati</taxon>
        <taxon>Planctomycetota</taxon>
        <taxon>Planctomycetia</taxon>
        <taxon>Pirellulales</taxon>
        <taxon>Pirellulaceae</taxon>
        <taxon>Rosistilla</taxon>
    </lineage>
</organism>
<evidence type="ECO:0000256" key="1">
    <source>
        <dbReference type="ARBA" id="ARBA00004651"/>
    </source>
</evidence>
<evidence type="ECO:0000256" key="6">
    <source>
        <dbReference type="SAM" id="MobiDB-lite"/>
    </source>
</evidence>
<dbReference type="InterPro" id="IPR051211">
    <property type="entry name" value="PG_lysyltransferase"/>
</dbReference>
<dbReference type="InterPro" id="IPR016181">
    <property type="entry name" value="Acyl_CoA_acyltransferase"/>
</dbReference>
<evidence type="ECO:0000256" key="3">
    <source>
        <dbReference type="ARBA" id="ARBA00022692"/>
    </source>
</evidence>
<dbReference type="PANTHER" id="PTHR34697:SF2">
    <property type="entry name" value="PHOSPHATIDYLGLYCEROL LYSYLTRANSFERASE"/>
    <property type="match status" value="1"/>
</dbReference>
<dbReference type="OrthoDB" id="181459at2"/>
<evidence type="ECO:0000256" key="2">
    <source>
        <dbReference type="ARBA" id="ARBA00022475"/>
    </source>
</evidence>
<evidence type="ECO:0000256" key="5">
    <source>
        <dbReference type="ARBA" id="ARBA00023136"/>
    </source>
</evidence>